<dbReference type="HOGENOM" id="CLU_2510786_0_0_10"/>
<sequence>MVLIKIAAADAAAIFCGLQVAKPPAKARSAAAEGWIRGAEGQTEERSDEGPSRPASPDTARPERSEGQPQKKKGVSTILTPFHFS</sequence>
<proteinExistence type="predicted"/>
<evidence type="ECO:0000313" key="2">
    <source>
        <dbReference type="EMBL" id="AFC22829.1"/>
    </source>
</evidence>
<gene>
    <name evidence="2" type="ordered locus">SGRA_0084</name>
</gene>
<feature type="region of interest" description="Disordered" evidence="1">
    <location>
        <begin position="27"/>
        <end position="85"/>
    </location>
</feature>
<evidence type="ECO:0000256" key="1">
    <source>
        <dbReference type="SAM" id="MobiDB-lite"/>
    </source>
</evidence>
<accession>H6L4F0</accession>
<dbReference type="KEGG" id="sgn:SGRA_0084"/>
<name>H6L4F0_SAPGL</name>
<dbReference type="Proteomes" id="UP000007519">
    <property type="component" value="Chromosome"/>
</dbReference>
<protein>
    <submittedName>
        <fullName evidence="2">Uncharacterized protein</fullName>
    </submittedName>
</protein>
<keyword evidence="3" id="KW-1185">Reference proteome</keyword>
<organism evidence="2 3">
    <name type="scientific">Saprospira grandis (strain Lewin)</name>
    <dbReference type="NCBI Taxonomy" id="984262"/>
    <lineage>
        <taxon>Bacteria</taxon>
        <taxon>Pseudomonadati</taxon>
        <taxon>Bacteroidota</taxon>
        <taxon>Saprospiria</taxon>
        <taxon>Saprospirales</taxon>
        <taxon>Saprospiraceae</taxon>
        <taxon>Saprospira</taxon>
    </lineage>
</organism>
<dbReference type="EMBL" id="CP002831">
    <property type="protein sequence ID" value="AFC22829.1"/>
    <property type="molecule type" value="Genomic_DNA"/>
</dbReference>
<dbReference type="STRING" id="984262.SGRA_0084"/>
<dbReference type="AlphaFoldDB" id="H6L4F0"/>
<evidence type="ECO:0000313" key="3">
    <source>
        <dbReference type="Proteomes" id="UP000007519"/>
    </source>
</evidence>
<reference evidence="2 3" key="1">
    <citation type="journal article" date="2012" name="Stand. Genomic Sci.">
        <title>Complete genome sequencing and analysis of Saprospira grandis str. Lewin, a predatory marine bacterium.</title>
        <authorList>
            <person name="Saw J.H."/>
            <person name="Yuryev A."/>
            <person name="Kanbe M."/>
            <person name="Hou S."/>
            <person name="Young A.G."/>
            <person name="Aizawa S."/>
            <person name="Alam M."/>
        </authorList>
    </citation>
    <scope>NUCLEOTIDE SEQUENCE [LARGE SCALE GENOMIC DNA]</scope>
    <source>
        <strain evidence="2 3">Lewin</strain>
    </source>
</reference>